<keyword evidence="6" id="KW-0276">Fatty acid metabolism</keyword>
<dbReference type="InterPro" id="IPR052242">
    <property type="entry name" value="Mito_3-hydroxyacyl-CoA_DH"/>
</dbReference>
<keyword evidence="18" id="KW-1185">Reference proteome</keyword>
<keyword evidence="8 13" id="KW-0520">NAD</keyword>
<dbReference type="SUPFAM" id="SSF51735">
    <property type="entry name" value="NAD(P)-binding Rossmann-fold domains"/>
    <property type="match status" value="1"/>
</dbReference>
<dbReference type="PIRSF" id="PIRSF000105">
    <property type="entry name" value="HCDH"/>
    <property type="match status" value="1"/>
</dbReference>
<dbReference type="GO" id="GO:0003857">
    <property type="term" value="F:(3S)-3-hydroxyacyl-CoA dehydrogenase (NAD+) activity"/>
    <property type="evidence" value="ECO:0007669"/>
    <property type="project" value="UniProtKB-EC"/>
</dbReference>
<feature type="binding site" evidence="14">
    <location>
        <position position="69"/>
    </location>
    <ligand>
        <name>CoA</name>
        <dbReference type="ChEBI" id="CHEBI:57287"/>
    </ligand>
</feature>
<comment type="subcellular location">
    <subcellularLocation>
        <location evidence="1">Mitochondrion matrix</location>
    </subcellularLocation>
</comment>
<evidence type="ECO:0000313" key="18">
    <source>
        <dbReference type="Proteomes" id="UP000494206"/>
    </source>
</evidence>
<feature type="site" description="Important for catalytic activity" evidence="12">
    <location>
        <position position="168"/>
    </location>
</feature>
<feature type="domain" description="3-hydroxyacyl-CoA dehydrogenase C-terminal" evidence="15">
    <location>
        <begin position="214"/>
        <end position="311"/>
    </location>
</feature>
<dbReference type="GO" id="GO:0070403">
    <property type="term" value="F:NAD+ binding"/>
    <property type="evidence" value="ECO:0007669"/>
    <property type="project" value="InterPro"/>
</dbReference>
<dbReference type="InterPro" id="IPR022694">
    <property type="entry name" value="3-OHacyl-CoA_DH"/>
</dbReference>
<evidence type="ECO:0000256" key="5">
    <source>
        <dbReference type="ARBA" id="ARBA00013000"/>
    </source>
</evidence>
<keyword evidence="7" id="KW-0560">Oxidoreductase</keyword>
<organism evidence="17 18">
    <name type="scientific">Caenorhabditis bovis</name>
    <dbReference type="NCBI Taxonomy" id="2654633"/>
    <lineage>
        <taxon>Eukaryota</taxon>
        <taxon>Metazoa</taxon>
        <taxon>Ecdysozoa</taxon>
        <taxon>Nematoda</taxon>
        <taxon>Chromadorea</taxon>
        <taxon>Rhabditida</taxon>
        <taxon>Rhabditina</taxon>
        <taxon>Rhabditomorpha</taxon>
        <taxon>Rhabditoidea</taxon>
        <taxon>Rhabditidae</taxon>
        <taxon>Peloderinae</taxon>
        <taxon>Caenorhabditis</taxon>
    </lineage>
</organism>
<evidence type="ECO:0000256" key="4">
    <source>
        <dbReference type="ARBA" id="ARBA00011738"/>
    </source>
</evidence>
<dbReference type="EMBL" id="CADEPM010000003">
    <property type="protein sequence ID" value="CAB3402387.1"/>
    <property type="molecule type" value="Genomic_DNA"/>
</dbReference>
<dbReference type="InterPro" id="IPR006176">
    <property type="entry name" value="3-OHacyl-CoA_DH_NAD-bd"/>
</dbReference>
<dbReference type="Pfam" id="PF00725">
    <property type="entry name" value="3HCDH"/>
    <property type="match status" value="1"/>
</dbReference>
<evidence type="ECO:0000256" key="2">
    <source>
        <dbReference type="ARBA" id="ARBA00005005"/>
    </source>
</evidence>
<evidence type="ECO:0000256" key="1">
    <source>
        <dbReference type="ARBA" id="ARBA00004305"/>
    </source>
</evidence>
<evidence type="ECO:0000256" key="3">
    <source>
        <dbReference type="ARBA" id="ARBA00009463"/>
    </source>
</evidence>
<comment type="subunit">
    <text evidence="4">Homodimer.</text>
</comment>
<comment type="caution">
    <text evidence="17">The sequence shown here is derived from an EMBL/GenBank/DDBJ whole genome shotgun (WGS) entry which is preliminary data.</text>
</comment>
<dbReference type="EC" id="1.1.1.35" evidence="5"/>
<dbReference type="InterPro" id="IPR036291">
    <property type="entry name" value="NAD(P)-bd_dom_sf"/>
</dbReference>
<dbReference type="Proteomes" id="UP000494206">
    <property type="component" value="Unassembled WGS sequence"/>
</dbReference>
<comment type="similarity">
    <text evidence="3">Belongs to the 3-hydroxyacyl-CoA dehydrogenase family.</text>
</comment>
<comment type="catalytic activity">
    <reaction evidence="11">
        <text>a (3S)-3-hydroxyacyl-CoA + NAD(+) = a 3-oxoacyl-CoA + NADH + H(+)</text>
        <dbReference type="Rhea" id="RHEA:22432"/>
        <dbReference type="ChEBI" id="CHEBI:15378"/>
        <dbReference type="ChEBI" id="CHEBI:57318"/>
        <dbReference type="ChEBI" id="CHEBI:57540"/>
        <dbReference type="ChEBI" id="CHEBI:57945"/>
        <dbReference type="ChEBI" id="CHEBI:90726"/>
        <dbReference type="EC" id="1.1.1.35"/>
    </reaction>
</comment>
<evidence type="ECO:0000256" key="11">
    <source>
        <dbReference type="ARBA" id="ARBA00049556"/>
    </source>
</evidence>
<evidence type="ECO:0000259" key="15">
    <source>
        <dbReference type="Pfam" id="PF00725"/>
    </source>
</evidence>
<dbReference type="SUPFAM" id="SSF48179">
    <property type="entry name" value="6-phosphogluconate dehydrogenase C-terminal domain-like"/>
    <property type="match status" value="1"/>
</dbReference>
<proteinExistence type="inferred from homology"/>
<comment type="pathway">
    <text evidence="2">Lipid metabolism; fatty acid beta-oxidation.</text>
</comment>
<dbReference type="Gene3D" id="3.40.50.720">
    <property type="entry name" value="NAD(P)-binding Rossmann-like Domain"/>
    <property type="match status" value="1"/>
</dbReference>
<dbReference type="InterPro" id="IPR006108">
    <property type="entry name" value="3HC_DH_C"/>
</dbReference>
<dbReference type="GO" id="GO:0006635">
    <property type="term" value="P:fatty acid beta-oxidation"/>
    <property type="evidence" value="ECO:0007669"/>
    <property type="project" value="TreeGrafter"/>
</dbReference>
<evidence type="ECO:0000256" key="9">
    <source>
        <dbReference type="ARBA" id="ARBA00023098"/>
    </source>
</evidence>
<dbReference type="AlphaFoldDB" id="A0A8S1EJZ7"/>
<evidence type="ECO:0000256" key="8">
    <source>
        <dbReference type="ARBA" id="ARBA00023027"/>
    </source>
</evidence>
<protein>
    <recommendedName>
        <fullName evidence="5">3-hydroxyacyl-CoA dehydrogenase</fullName>
        <ecNumber evidence="5">1.1.1.35</ecNumber>
    </recommendedName>
</protein>
<accession>A0A8S1EJZ7</accession>
<dbReference type="FunFam" id="1.10.1040.10:FF:000019">
    <property type="entry name" value="3-hydroxybutyryl-CoA dehydrogenase FadB2"/>
    <property type="match status" value="1"/>
</dbReference>
<feature type="binding site" evidence="13">
    <location>
        <position position="53"/>
    </location>
    <ligand>
        <name>NAD(+)</name>
        <dbReference type="ChEBI" id="CHEBI:57540"/>
    </ligand>
</feature>
<dbReference type="InterPro" id="IPR008927">
    <property type="entry name" value="6-PGluconate_DH-like_C_sf"/>
</dbReference>
<feature type="domain" description="3-hydroxyacyl-CoA dehydrogenase NAD binding" evidence="16">
    <location>
        <begin position="25"/>
        <end position="211"/>
    </location>
</feature>
<dbReference type="OrthoDB" id="5958943at2759"/>
<gene>
    <name evidence="17" type="ORF">CBOVIS_LOCUS5010</name>
</gene>
<dbReference type="GO" id="GO:0005759">
    <property type="term" value="C:mitochondrial matrix"/>
    <property type="evidence" value="ECO:0007669"/>
    <property type="project" value="UniProtKB-SubCell"/>
</dbReference>
<keyword evidence="10" id="KW-0496">Mitochondrion</keyword>
<dbReference type="PANTHER" id="PTHR43561">
    <property type="match status" value="1"/>
</dbReference>
<evidence type="ECO:0000256" key="6">
    <source>
        <dbReference type="ARBA" id="ARBA00022832"/>
    </source>
</evidence>
<dbReference type="PANTHER" id="PTHR43561:SF2">
    <property type="entry name" value="3-HYDROXYACYL-COA DEHYDROGENASE F54C8.1-RELATED"/>
    <property type="match status" value="1"/>
</dbReference>
<keyword evidence="9" id="KW-0443">Lipid metabolism</keyword>
<dbReference type="Pfam" id="PF02737">
    <property type="entry name" value="3HCDH_N"/>
    <property type="match status" value="1"/>
</dbReference>
<feature type="binding site" evidence="13">
    <location>
        <position position="124"/>
    </location>
    <ligand>
        <name>NAD(+)</name>
        <dbReference type="ChEBI" id="CHEBI:57540"/>
    </ligand>
</feature>
<evidence type="ECO:0000313" key="17">
    <source>
        <dbReference type="EMBL" id="CAB3402387.1"/>
    </source>
</evidence>
<dbReference type="FunFam" id="3.40.50.720:FF:000009">
    <property type="entry name" value="Fatty oxidation complex, alpha subunit"/>
    <property type="match status" value="1"/>
</dbReference>
<feature type="binding site" evidence="14">
    <location>
        <position position="146"/>
    </location>
    <ligand>
        <name>CoA</name>
        <dbReference type="ChEBI" id="CHEBI:57287"/>
    </ligand>
</feature>
<feature type="binding site" evidence="13">
    <location>
        <position position="303"/>
    </location>
    <ligand>
        <name>NAD(+)</name>
        <dbReference type="ChEBI" id="CHEBI:57540"/>
    </ligand>
</feature>
<feature type="binding site" evidence="13">
    <location>
        <position position="146"/>
    </location>
    <ligand>
        <name>NAD(+)</name>
        <dbReference type="ChEBI" id="CHEBI:57540"/>
    </ligand>
</feature>
<evidence type="ECO:0000256" key="14">
    <source>
        <dbReference type="PIRSR" id="PIRSR000105-3"/>
    </source>
</evidence>
<sequence length="313" mass="34114">MLLSSIKLRTLGNVLLTRQMANISNIAIIGAGQMGSGIAQVSAASGFNVTLVDVDKDSLTNAMSTIGKSLSRIAKKQRSNTSKESQSALVSSTMERIKTTTDLPTSVANCDLIIEAAVEKLDLKRSLFAQIEHSANDDAILATNTSSLCLEDISKDVIKDKSRFGGLHFFNPVPIMKLLEVVRTTETSDETFASMIKFGQAIGKTTVACKDSPGFIVNRLLVPYMFEALSLYERDDASMTDIDVAMKLGAGYPMGPFELADYVGLDTLKFIMDGWVEKYPNEPCFKQSELLNKLVAEGNLGRKTGEGFYSYKK</sequence>
<evidence type="ECO:0000256" key="10">
    <source>
        <dbReference type="ARBA" id="ARBA00023128"/>
    </source>
</evidence>
<feature type="binding site" evidence="13">
    <location>
        <position position="171"/>
    </location>
    <ligand>
        <name>NAD(+)</name>
        <dbReference type="ChEBI" id="CHEBI:57540"/>
    </ligand>
</feature>
<evidence type="ECO:0000256" key="7">
    <source>
        <dbReference type="ARBA" id="ARBA00023002"/>
    </source>
</evidence>
<evidence type="ECO:0000256" key="12">
    <source>
        <dbReference type="PIRSR" id="PIRSR000105-1"/>
    </source>
</evidence>
<dbReference type="InterPro" id="IPR013328">
    <property type="entry name" value="6PGD_dom2"/>
</dbReference>
<evidence type="ECO:0000259" key="16">
    <source>
        <dbReference type="Pfam" id="PF02737"/>
    </source>
</evidence>
<evidence type="ECO:0000256" key="13">
    <source>
        <dbReference type="PIRSR" id="PIRSR000105-2"/>
    </source>
</evidence>
<dbReference type="Gene3D" id="1.10.1040.10">
    <property type="entry name" value="N-(1-d-carboxylethyl)-l-norvaline Dehydrogenase, domain 2"/>
    <property type="match status" value="1"/>
</dbReference>
<reference evidence="17 18" key="1">
    <citation type="submission" date="2020-04" db="EMBL/GenBank/DDBJ databases">
        <authorList>
            <person name="Laetsch R D."/>
            <person name="Stevens L."/>
            <person name="Kumar S."/>
            <person name="Blaxter L. M."/>
        </authorList>
    </citation>
    <scope>NUCLEOTIDE SEQUENCE [LARGE SCALE GENOMIC DNA]</scope>
</reference>
<feature type="binding site" evidence="14">
    <location>
        <position position="76"/>
    </location>
    <ligand>
        <name>CoA</name>
        <dbReference type="ChEBI" id="CHEBI:57287"/>
    </ligand>
</feature>
<name>A0A8S1EJZ7_9PELO</name>
<feature type="binding site" evidence="13">
    <location>
        <position position="119"/>
    </location>
    <ligand>
        <name>NAD(+)</name>
        <dbReference type="ChEBI" id="CHEBI:57540"/>
    </ligand>
</feature>
<feature type="binding site" evidence="13">
    <location>
        <begin position="30"/>
        <end position="35"/>
    </location>
    <ligand>
        <name>NAD(+)</name>
        <dbReference type="ChEBI" id="CHEBI:57540"/>
    </ligand>
</feature>